<evidence type="ECO:0000256" key="2">
    <source>
        <dbReference type="ARBA" id="ARBA00022705"/>
    </source>
</evidence>
<dbReference type="InterPro" id="IPR007694">
    <property type="entry name" value="DNA_helicase_DnaB-like_C"/>
</dbReference>
<dbReference type="GO" id="GO:0003677">
    <property type="term" value="F:DNA binding"/>
    <property type="evidence" value="ECO:0007669"/>
    <property type="project" value="UniProtKB-KW"/>
</dbReference>
<name>A0A2A5IF00_BACPU</name>
<dbReference type="Proteomes" id="UP000228754">
    <property type="component" value="Unassembled WGS sequence"/>
</dbReference>
<evidence type="ECO:0000313" key="13">
    <source>
        <dbReference type="Proteomes" id="UP000228754"/>
    </source>
</evidence>
<dbReference type="Gene3D" id="3.40.50.300">
    <property type="entry name" value="P-loop containing nucleotide triphosphate hydrolases"/>
    <property type="match status" value="1"/>
</dbReference>
<accession>A0A2A5IF00</accession>
<keyword evidence="7" id="KW-0238">DNA-binding</keyword>
<dbReference type="PANTHER" id="PTHR30153">
    <property type="entry name" value="REPLICATIVE DNA HELICASE DNAB"/>
    <property type="match status" value="1"/>
</dbReference>
<feature type="non-terminal residue" evidence="12">
    <location>
        <position position="250"/>
    </location>
</feature>
<evidence type="ECO:0000256" key="5">
    <source>
        <dbReference type="ARBA" id="ARBA00022806"/>
    </source>
</evidence>
<organism evidence="12 13">
    <name type="scientific">Bacillus pumilus</name>
    <name type="common">Bacillus mesentericus</name>
    <dbReference type="NCBI Taxonomy" id="1408"/>
    <lineage>
        <taxon>Bacteria</taxon>
        <taxon>Bacillati</taxon>
        <taxon>Bacillota</taxon>
        <taxon>Bacilli</taxon>
        <taxon>Bacillales</taxon>
        <taxon>Bacillaceae</taxon>
        <taxon>Bacillus</taxon>
    </lineage>
</organism>
<dbReference type="InterPro" id="IPR036185">
    <property type="entry name" value="DNA_heli_DnaB-like_N_sf"/>
</dbReference>
<keyword evidence="2" id="KW-0235">DNA replication</keyword>
<dbReference type="InterPro" id="IPR027417">
    <property type="entry name" value="P-loop_NTPase"/>
</dbReference>
<dbReference type="GO" id="GO:0006260">
    <property type="term" value="P:DNA replication"/>
    <property type="evidence" value="ECO:0007669"/>
    <property type="project" value="UniProtKB-KW"/>
</dbReference>
<evidence type="ECO:0000256" key="7">
    <source>
        <dbReference type="ARBA" id="ARBA00023125"/>
    </source>
</evidence>
<sequence>MTGTIFYYNDEAEQQYLGAILQEPDLIKYSQLKPIHFYRQQNQSIYKAFQELDKNGDPIDIVSVIEHVGRENLKGIGGRKYLTELMNASITTAKQAFYENLIIDYWKKREIAKVGASLKESSSSDDTSQTIQEGISSLMSLEDATGTDDDGSINNDLVEIYQELETPKGDITGMPSGFTELDRMTSGFQRQELIIIAARPSVGKTAFCLNVAKNFMESPINLNKSGAVGIFSLEMGRKSLLKRMQSSIGN</sequence>
<evidence type="ECO:0000313" key="12">
    <source>
        <dbReference type="EMBL" id="PCK15910.1"/>
    </source>
</evidence>
<keyword evidence="3" id="KW-0547">Nucleotide-binding</keyword>
<evidence type="ECO:0000256" key="6">
    <source>
        <dbReference type="ARBA" id="ARBA00022840"/>
    </source>
</evidence>
<dbReference type="GO" id="GO:0005524">
    <property type="term" value="F:ATP binding"/>
    <property type="evidence" value="ECO:0007669"/>
    <property type="project" value="UniProtKB-KW"/>
</dbReference>
<keyword evidence="6" id="KW-0067">ATP-binding</keyword>
<dbReference type="GO" id="GO:0043139">
    <property type="term" value="F:5'-3' DNA helicase activity"/>
    <property type="evidence" value="ECO:0007669"/>
    <property type="project" value="UniProtKB-EC"/>
</dbReference>
<dbReference type="Gene3D" id="1.10.860.10">
    <property type="entry name" value="DNAb Helicase, Chain A"/>
    <property type="match status" value="1"/>
</dbReference>
<dbReference type="GO" id="GO:0016787">
    <property type="term" value="F:hydrolase activity"/>
    <property type="evidence" value="ECO:0007669"/>
    <property type="project" value="UniProtKB-KW"/>
</dbReference>
<evidence type="ECO:0000256" key="4">
    <source>
        <dbReference type="ARBA" id="ARBA00022801"/>
    </source>
</evidence>
<dbReference type="GO" id="GO:0005829">
    <property type="term" value="C:cytosol"/>
    <property type="evidence" value="ECO:0007669"/>
    <property type="project" value="TreeGrafter"/>
</dbReference>
<evidence type="ECO:0000256" key="3">
    <source>
        <dbReference type="ARBA" id="ARBA00022741"/>
    </source>
</evidence>
<comment type="catalytic activity">
    <reaction evidence="10">
        <text>ATP + H2O = ADP + phosphate + H(+)</text>
        <dbReference type="Rhea" id="RHEA:13065"/>
        <dbReference type="ChEBI" id="CHEBI:15377"/>
        <dbReference type="ChEBI" id="CHEBI:15378"/>
        <dbReference type="ChEBI" id="CHEBI:30616"/>
        <dbReference type="ChEBI" id="CHEBI:43474"/>
        <dbReference type="ChEBI" id="CHEBI:456216"/>
        <dbReference type="EC" id="5.6.2.3"/>
    </reaction>
</comment>
<gene>
    <name evidence="12" type="ORF">CEY02_20410</name>
</gene>
<reference evidence="12 13" key="1">
    <citation type="submission" date="2017-06" db="EMBL/GenBank/DDBJ databases">
        <title>Draft Genome Sequence of Bacillus sp Strain 36R Isolated from saline sediment at Atanasia, Sonora, Mexico.</title>
        <authorList>
            <person name="Sanchez Diaz R."/>
            <person name="Quiroz Macias M.E."/>
            <person name="Ibarra Gamez J.C."/>
            <person name="Enciso Ibarra J."/>
            <person name="Gomez Gil B."/>
            <person name="Galaviz Silva L."/>
        </authorList>
    </citation>
    <scope>NUCLEOTIDE SEQUENCE [LARGE SCALE GENOMIC DNA]</scope>
    <source>
        <strain evidence="12 13">36R_ATNSAL</strain>
    </source>
</reference>
<dbReference type="AlphaFoldDB" id="A0A2A5IF00"/>
<dbReference type="PROSITE" id="PS51199">
    <property type="entry name" value="SF4_HELICASE"/>
    <property type="match status" value="1"/>
</dbReference>
<dbReference type="Pfam" id="PF00772">
    <property type="entry name" value="DnaB"/>
    <property type="match status" value="1"/>
</dbReference>
<keyword evidence="8" id="KW-0413">Isomerase</keyword>
<evidence type="ECO:0000256" key="9">
    <source>
        <dbReference type="ARBA" id="ARBA00044969"/>
    </source>
</evidence>
<evidence type="ECO:0000256" key="1">
    <source>
        <dbReference type="ARBA" id="ARBA00008428"/>
    </source>
</evidence>
<keyword evidence="5 12" id="KW-0347">Helicase</keyword>
<dbReference type="SUPFAM" id="SSF48024">
    <property type="entry name" value="N-terminal domain of DnaB helicase"/>
    <property type="match status" value="1"/>
</dbReference>
<dbReference type="InterPro" id="IPR007693">
    <property type="entry name" value="DNA_helicase_DnaB-like_N"/>
</dbReference>
<evidence type="ECO:0000259" key="11">
    <source>
        <dbReference type="PROSITE" id="PS51199"/>
    </source>
</evidence>
<evidence type="ECO:0000256" key="10">
    <source>
        <dbReference type="ARBA" id="ARBA00048954"/>
    </source>
</evidence>
<dbReference type="SUPFAM" id="SSF52540">
    <property type="entry name" value="P-loop containing nucleoside triphosphate hydrolases"/>
    <property type="match status" value="1"/>
</dbReference>
<dbReference type="EMBL" id="NKHG01000208">
    <property type="protein sequence ID" value="PCK15910.1"/>
    <property type="molecule type" value="Genomic_DNA"/>
</dbReference>
<comment type="caution">
    <text evidence="12">The sequence shown here is derived from an EMBL/GenBank/DDBJ whole genome shotgun (WGS) entry which is preliminary data.</text>
</comment>
<protein>
    <recommendedName>
        <fullName evidence="9">DNA 5'-3' helicase</fullName>
        <ecNumber evidence="9">5.6.2.3</ecNumber>
    </recommendedName>
</protein>
<dbReference type="EC" id="5.6.2.3" evidence="9"/>
<dbReference type="Pfam" id="PF03796">
    <property type="entry name" value="DnaB_C"/>
    <property type="match status" value="1"/>
</dbReference>
<keyword evidence="4" id="KW-0378">Hydrolase</keyword>
<comment type="similarity">
    <text evidence="1">Belongs to the helicase family. DnaB subfamily.</text>
</comment>
<feature type="domain" description="SF4 helicase" evidence="11">
    <location>
        <begin position="167"/>
        <end position="250"/>
    </location>
</feature>
<dbReference type="PANTHER" id="PTHR30153:SF2">
    <property type="entry name" value="REPLICATIVE DNA HELICASE"/>
    <property type="match status" value="1"/>
</dbReference>
<proteinExistence type="inferred from homology"/>
<evidence type="ECO:0000256" key="8">
    <source>
        <dbReference type="ARBA" id="ARBA00023235"/>
    </source>
</evidence>
<dbReference type="InterPro" id="IPR016136">
    <property type="entry name" value="DNA_helicase_N/primase_C"/>
</dbReference>